<evidence type="ECO:0000256" key="4">
    <source>
        <dbReference type="ARBA" id="ARBA00022989"/>
    </source>
</evidence>
<keyword evidence="4 6" id="KW-1133">Transmembrane helix</keyword>
<dbReference type="OrthoDB" id="9804822at2"/>
<dbReference type="InterPro" id="IPR001123">
    <property type="entry name" value="LeuE-type"/>
</dbReference>
<dbReference type="PANTHER" id="PTHR30086">
    <property type="entry name" value="ARGININE EXPORTER PROTEIN ARGO"/>
    <property type="match status" value="1"/>
</dbReference>
<proteinExistence type="predicted"/>
<dbReference type="PIRSF" id="PIRSF006324">
    <property type="entry name" value="LeuE"/>
    <property type="match status" value="1"/>
</dbReference>
<evidence type="ECO:0000256" key="5">
    <source>
        <dbReference type="ARBA" id="ARBA00023136"/>
    </source>
</evidence>
<reference evidence="7 8" key="1">
    <citation type="submission" date="2016-10" db="EMBL/GenBank/DDBJ databases">
        <authorList>
            <person name="de Groot N.N."/>
        </authorList>
    </citation>
    <scope>NUCLEOTIDE SEQUENCE [LARGE SCALE GENOMIC DNA]</scope>
    <source>
        <strain evidence="7 8">DSM 2698</strain>
    </source>
</reference>
<dbReference type="GO" id="GO:0015171">
    <property type="term" value="F:amino acid transmembrane transporter activity"/>
    <property type="evidence" value="ECO:0007669"/>
    <property type="project" value="TreeGrafter"/>
</dbReference>
<dbReference type="EMBL" id="FMVW01000001">
    <property type="protein sequence ID" value="SCZ25293.1"/>
    <property type="molecule type" value="Genomic_DNA"/>
</dbReference>
<feature type="transmembrane region" description="Helical" evidence="6">
    <location>
        <begin position="69"/>
        <end position="89"/>
    </location>
</feature>
<feature type="transmembrane region" description="Helical" evidence="6">
    <location>
        <begin position="146"/>
        <end position="169"/>
    </location>
</feature>
<dbReference type="AlphaFoldDB" id="A0A1G5MJG6"/>
<evidence type="ECO:0000313" key="7">
    <source>
        <dbReference type="EMBL" id="SCZ25293.1"/>
    </source>
</evidence>
<dbReference type="RefSeq" id="WP_092809661.1">
    <property type="nucleotide sequence ID" value="NZ_FMVW01000001.1"/>
</dbReference>
<gene>
    <name evidence="7" type="ORF">SAMN03080610_00773</name>
</gene>
<evidence type="ECO:0000313" key="8">
    <source>
        <dbReference type="Proteomes" id="UP000199347"/>
    </source>
</evidence>
<name>A0A1G5MJG6_AFIMA</name>
<evidence type="ECO:0000256" key="2">
    <source>
        <dbReference type="ARBA" id="ARBA00022475"/>
    </source>
</evidence>
<evidence type="ECO:0000256" key="3">
    <source>
        <dbReference type="ARBA" id="ARBA00022692"/>
    </source>
</evidence>
<comment type="subcellular location">
    <subcellularLocation>
        <location evidence="1">Cell membrane</location>
        <topology evidence="1">Multi-pass membrane protein</topology>
    </subcellularLocation>
</comment>
<keyword evidence="2" id="KW-1003">Cell membrane</keyword>
<feature type="transmembrane region" description="Helical" evidence="6">
    <location>
        <begin position="113"/>
        <end position="134"/>
    </location>
</feature>
<feature type="transmembrane region" description="Helical" evidence="6">
    <location>
        <begin position="181"/>
        <end position="199"/>
    </location>
</feature>
<keyword evidence="5 6" id="KW-0472">Membrane</keyword>
<dbReference type="PANTHER" id="PTHR30086:SF20">
    <property type="entry name" value="ARGININE EXPORTER PROTEIN ARGO-RELATED"/>
    <property type="match status" value="1"/>
</dbReference>
<dbReference type="GO" id="GO:0005886">
    <property type="term" value="C:plasma membrane"/>
    <property type="evidence" value="ECO:0007669"/>
    <property type="project" value="UniProtKB-SubCell"/>
</dbReference>
<sequence>MIAWSLFIPACFAVNCAPGPNNMLAFANAAKVGPLYALLGGLGRMPAFAILIGVTVAGLGAILSAAAEAFVVIKLLGAAYLIYVGVRILRHARHLARVDPSAVSLKTLMRRDFTIAITNPKAIAVFTAFFPQFIDPAFPAWSQLARLGGAFLVMEIVAVALYVAAGALLKGLLRSERIFVWLNRFVGSALIVSGGSMAVSSR</sequence>
<evidence type="ECO:0000256" key="6">
    <source>
        <dbReference type="SAM" id="Phobius"/>
    </source>
</evidence>
<dbReference type="Proteomes" id="UP000199347">
    <property type="component" value="Unassembled WGS sequence"/>
</dbReference>
<keyword evidence="8" id="KW-1185">Reference proteome</keyword>
<dbReference type="STRING" id="1120955.SAMN03080610_00773"/>
<evidence type="ECO:0000256" key="1">
    <source>
        <dbReference type="ARBA" id="ARBA00004651"/>
    </source>
</evidence>
<dbReference type="Pfam" id="PF01810">
    <property type="entry name" value="LysE"/>
    <property type="match status" value="1"/>
</dbReference>
<organism evidence="7 8">
    <name type="scientific">Afifella marina DSM 2698</name>
    <dbReference type="NCBI Taxonomy" id="1120955"/>
    <lineage>
        <taxon>Bacteria</taxon>
        <taxon>Pseudomonadati</taxon>
        <taxon>Pseudomonadota</taxon>
        <taxon>Alphaproteobacteria</taxon>
        <taxon>Hyphomicrobiales</taxon>
        <taxon>Afifellaceae</taxon>
        <taxon>Afifella</taxon>
    </lineage>
</organism>
<feature type="transmembrane region" description="Helical" evidence="6">
    <location>
        <begin position="46"/>
        <end position="63"/>
    </location>
</feature>
<accession>A0A1G5MJG6</accession>
<keyword evidence="3 6" id="KW-0812">Transmembrane</keyword>
<protein>
    <submittedName>
        <fullName evidence="7">Threonine/homoserine/homoserine lactone efflux protein</fullName>
    </submittedName>
</protein>